<dbReference type="Gene3D" id="1.20.58.130">
    <property type="match status" value="1"/>
</dbReference>
<keyword evidence="1" id="KW-0175">Coiled coil</keyword>
<feature type="coiled-coil region" evidence="1">
    <location>
        <begin position="76"/>
        <end position="128"/>
    </location>
</feature>
<organism evidence="2 3">
    <name type="scientific">Thiocapsa rosea</name>
    <dbReference type="NCBI Taxonomy" id="69360"/>
    <lineage>
        <taxon>Bacteria</taxon>
        <taxon>Pseudomonadati</taxon>
        <taxon>Pseudomonadota</taxon>
        <taxon>Gammaproteobacteria</taxon>
        <taxon>Chromatiales</taxon>
        <taxon>Chromatiaceae</taxon>
        <taxon>Thiocapsa</taxon>
    </lineage>
</organism>
<comment type="caution">
    <text evidence="2">The sequence shown here is derived from an EMBL/GenBank/DDBJ whole genome shotgun (WGS) entry which is preliminary data.</text>
</comment>
<evidence type="ECO:0000256" key="1">
    <source>
        <dbReference type="SAM" id="Coils"/>
    </source>
</evidence>
<dbReference type="Proteomes" id="UP000274556">
    <property type="component" value="Unassembled WGS sequence"/>
</dbReference>
<reference evidence="2 3" key="1">
    <citation type="submission" date="2018-10" db="EMBL/GenBank/DDBJ databases">
        <title>Genomic Encyclopedia of Archaeal and Bacterial Type Strains, Phase II (KMG-II): from individual species to whole genera.</title>
        <authorList>
            <person name="Goeker M."/>
        </authorList>
    </citation>
    <scope>NUCLEOTIDE SEQUENCE [LARGE SCALE GENOMIC DNA]</scope>
    <source>
        <strain evidence="2 3">DSM 235</strain>
    </source>
</reference>
<protein>
    <submittedName>
        <fullName evidence="2">Uncharacterized protein</fullName>
    </submittedName>
</protein>
<accession>A0A495VCC4</accession>
<evidence type="ECO:0000313" key="3">
    <source>
        <dbReference type="Proteomes" id="UP000274556"/>
    </source>
</evidence>
<gene>
    <name evidence="2" type="ORF">BDD21_4535</name>
</gene>
<dbReference type="PANTHER" id="PTHR38753:SF1">
    <property type="entry name" value="SLR1441 PROTEIN"/>
    <property type="match status" value="1"/>
</dbReference>
<dbReference type="RefSeq" id="WP_245969746.1">
    <property type="nucleotide sequence ID" value="NZ_RBXL01000001.1"/>
</dbReference>
<name>A0A495VCC4_9GAMM</name>
<dbReference type="AlphaFoldDB" id="A0A495VCC4"/>
<dbReference type="EMBL" id="RBXL01000001">
    <property type="protein sequence ID" value="RKT46989.1"/>
    <property type="molecule type" value="Genomic_DNA"/>
</dbReference>
<dbReference type="PANTHER" id="PTHR38753">
    <property type="entry name" value="SLR1441 PROTEIN"/>
    <property type="match status" value="1"/>
</dbReference>
<sequence>MSAVLEHRVDRLEDALEAFTRSVGVEFNKAYNGQVRLQQEMLAFKEEMRAFKGEMGVFKDEMGAFKDEMSAFKDEMGSFKDEMSAFKEEMKDFKDEMLDFKNESLRYREEAERDRKSMNRQWGELANRLGTLVEDIVAPSLPRVARDLLGCPQPDLFGVRLRRRFNGDSREYDALLVCPGFVLINQTKSRLISANVDEVLRVLAEFPEVFPEFADRRLIGVLASLYPDQSIVTYATSKGVLVMGMGDETMDVLNPSALGTAD</sequence>
<proteinExistence type="predicted"/>
<keyword evidence="3" id="KW-1185">Reference proteome</keyword>
<evidence type="ECO:0000313" key="2">
    <source>
        <dbReference type="EMBL" id="RKT46989.1"/>
    </source>
</evidence>